<dbReference type="PIRSF" id="PIRSF015582">
    <property type="entry name" value="Cit_lyase_B"/>
    <property type="match status" value="1"/>
</dbReference>
<keyword evidence="7" id="KW-0456">Lyase</keyword>
<dbReference type="PANTHER" id="PTHR32308">
    <property type="entry name" value="LYASE BETA SUBUNIT, PUTATIVE (AFU_ORTHOLOGUE AFUA_4G13030)-RELATED"/>
    <property type="match status" value="1"/>
</dbReference>
<evidence type="ECO:0000256" key="4">
    <source>
        <dbReference type="PIRSR" id="PIRSR015582-1"/>
    </source>
</evidence>
<evidence type="ECO:0000313" key="8">
    <source>
        <dbReference type="Proteomes" id="UP000245711"/>
    </source>
</evidence>
<evidence type="ECO:0000256" key="3">
    <source>
        <dbReference type="ARBA" id="ARBA00022842"/>
    </source>
</evidence>
<dbReference type="GO" id="GO:0016829">
    <property type="term" value="F:lyase activity"/>
    <property type="evidence" value="ECO:0007669"/>
    <property type="project" value="UniProtKB-KW"/>
</dbReference>
<dbReference type="PANTHER" id="PTHR32308:SF10">
    <property type="entry name" value="CITRATE LYASE SUBUNIT BETA"/>
    <property type="match status" value="1"/>
</dbReference>
<dbReference type="InterPro" id="IPR040442">
    <property type="entry name" value="Pyrv_kinase-like_dom_sf"/>
</dbReference>
<proteinExistence type="predicted"/>
<dbReference type="AlphaFoldDB" id="A0A2S2BV57"/>
<feature type="binding site" evidence="4">
    <location>
        <position position="126"/>
    </location>
    <ligand>
        <name>substrate</name>
    </ligand>
</feature>
<keyword evidence="3 5" id="KW-0460">Magnesium</keyword>
<dbReference type="EMBL" id="CP021354">
    <property type="protein sequence ID" value="AWK72473.1"/>
    <property type="molecule type" value="Genomic_DNA"/>
</dbReference>
<dbReference type="Pfam" id="PF03328">
    <property type="entry name" value="HpcH_HpaI"/>
    <property type="match status" value="1"/>
</dbReference>
<dbReference type="InterPro" id="IPR015813">
    <property type="entry name" value="Pyrv/PenolPyrv_kinase-like_dom"/>
</dbReference>
<keyword evidence="8" id="KW-1185">Reference proteome</keyword>
<dbReference type="RefSeq" id="WP_109329603.1">
    <property type="nucleotide sequence ID" value="NZ_CP021354.1"/>
</dbReference>
<feature type="binding site" evidence="4">
    <location>
        <position position="73"/>
    </location>
    <ligand>
        <name>substrate</name>
    </ligand>
</feature>
<gene>
    <name evidence="7" type="ORF">CBI38_13675</name>
</gene>
<dbReference type="InterPro" id="IPR011206">
    <property type="entry name" value="Citrate_lyase_beta/mcl1/mcl2"/>
</dbReference>
<dbReference type="GO" id="GO:0000287">
    <property type="term" value="F:magnesium ion binding"/>
    <property type="evidence" value="ECO:0007669"/>
    <property type="project" value="TreeGrafter"/>
</dbReference>
<comment type="cofactor">
    <cofactor evidence="1">
        <name>Mg(2+)</name>
        <dbReference type="ChEBI" id="CHEBI:18420"/>
    </cofactor>
</comment>
<keyword evidence="2 5" id="KW-0479">Metal-binding</keyword>
<accession>A0A2S2BV57</accession>
<protein>
    <submittedName>
        <fullName evidence="7">CoA ester lyase</fullName>
    </submittedName>
</protein>
<organism evidence="7 8">
    <name type="scientific">Rhodococcus oxybenzonivorans</name>
    <dbReference type="NCBI Taxonomy" id="1990687"/>
    <lineage>
        <taxon>Bacteria</taxon>
        <taxon>Bacillati</taxon>
        <taxon>Actinomycetota</taxon>
        <taxon>Actinomycetes</taxon>
        <taxon>Mycobacteriales</taxon>
        <taxon>Nocardiaceae</taxon>
        <taxon>Rhodococcus</taxon>
    </lineage>
</organism>
<evidence type="ECO:0000313" key="7">
    <source>
        <dbReference type="EMBL" id="AWK72473.1"/>
    </source>
</evidence>
<feature type="binding site" evidence="5">
    <location>
        <position position="126"/>
    </location>
    <ligand>
        <name>Mg(2+)</name>
        <dbReference type="ChEBI" id="CHEBI:18420"/>
    </ligand>
</feature>
<evidence type="ECO:0000259" key="6">
    <source>
        <dbReference type="Pfam" id="PF03328"/>
    </source>
</evidence>
<evidence type="ECO:0000256" key="2">
    <source>
        <dbReference type="ARBA" id="ARBA00022723"/>
    </source>
</evidence>
<evidence type="ECO:0000256" key="1">
    <source>
        <dbReference type="ARBA" id="ARBA00001946"/>
    </source>
</evidence>
<feature type="binding site" evidence="5">
    <location>
        <position position="152"/>
    </location>
    <ligand>
        <name>Mg(2+)</name>
        <dbReference type="ChEBI" id="CHEBI:18420"/>
    </ligand>
</feature>
<evidence type="ECO:0000256" key="5">
    <source>
        <dbReference type="PIRSR" id="PIRSR015582-2"/>
    </source>
</evidence>
<dbReference type="KEGG" id="roz:CBI38_13675"/>
<dbReference type="GO" id="GO:0006107">
    <property type="term" value="P:oxaloacetate metabolic process"/>
    <property type="evidence" value="ECO:0007669"/>
    <property type="project" value="TreeGrafter"/>
</dbReference>
<reference evidence="7 8" key="1">
    <citation type="submission" date="2017-05" db="EMBL/GenBank/DDBJ databases">
        <title>Isolation of Rhodococcus sp. S2-17 biodegrading of BP-3.</title>
        <authorList>
            <person name="Lee Y."/>
            <person name="Kim K.H."/>
            <person name="Chun B.H."/>
            <person name="Jung H.S."/>
            <person name="Jeon C.O."/>
        </authorList>
    </citation>
    <scope>NUCLEOTIDE SEQUENCE [LARGE SCALE GENOMIC DNA]</scope>
    <source>
        <strain evidence="7 8">S2-17</strain>
    </source>
</reference>
<dbReference type="Proteomes" id="UP000245711">
    <property type="component" value="Chromosome"/>
</dbReference>
<dbReference type="OrthoDB" id="4451286at2"/>
<dbReference type="Gene3D" id="3.20.20.60">
    <property type="entry name" value="Phosphoenolpyruvate-binding domains"/>
    <property type="match status" value="1"/>
</dbReference>
<sequence length="281" mass="29615">MSIDMVRTSSADALMARSWFLVPAVDSETITAAAQSGTDCLVVDLEDGLPSAAKDDGRACVAGWLDGQRGWVRLNDATTDQWQRDLESIRGSRGLQGVMLSKTESPEQIRATAVALPGVPVVALIESAAAVVAADEIARTTPVVRLAFGIGDYCRDIGAGRSPMALAYARSRLVNASRAAGIGAPVDGPTLVLDAEVTRSDALLALDMGMTGKLTLSREQVPVINSALAPGADEVVWAETIIDRLGADGSRATHGGHRPQLARAHDILRRSAHFTGRRALR</sequence>
<dbReference type="InterPro" id="IPR005000">
    <property type="entry name" value="Aldolase/citrate-lyase_domain"/>
</dbReference>
<dbReference type="SUPFAM" id="SSF51621">
    <property type="entry name" value="Phosphoenolpyruvate/pyruvate domain"/>
    <property type="match status" value="1"/>
</dbReference>
<feature type="domain" description="HpcH/HpaI aldolase/citrate lyase" evidence="6">
    <location>
        <begin position="18"/>
        <end position="214"/>
    </location>
</feature>
<name>A0A2S2BV57_9NOCA</name>